<keyword evidence="3" id="KW-0804">Transcription</keyword>
<dbReference type="GO" id="GO:0042796">
    <property type="term" value="P:snRNA transcription by RNA polymerase III"/>
    <property type="evidence" value="ECO:0007669"/>
    <property type="project" value="TreeGrafter"/>
</dbReference>
<dbReference type="SUPFAM" id="SSF46689">
    <property type="entry name" value="Homeodomain-like"/>
    <property type="match status" value="2"/>
</dbReference>
<dbReference type="AlphaFoldDB" id="A0A397SET6"/>
<dbReference type="InterPro" id="IPR051575">
    <property type="entry name" value="Myb-like_DNA-bd"/>
</dbReference>
<dbReference type="PROSITE" id="PS50090">
    <property type="entry name" value="MYB_LIKE"/>
    <property type="match status" value="3"/>
</dbReference>
<protein>
    <recommendedName>
        <fullName evidence="10">Homeodomain-like protein</fullName>
    </recommendedName>
</protein>
<evidence type="ECO:0000256" key="4">
    <source>
        <dbReference type="ARBA" id="ARBA00023242"/>
    </source>
</evidence>
<proteinExistence type="predicted"/>
<dbReference type="GO" id="GO:0001006">
    <property type="term" value="F:RNA polymerase III type 3 promoter sequence-specific DNA binding"/>
    <property type="evidence" value="ECO:0007669"/>
    <property type="project" value="TreeGrafter"/>
</dbReference>
<gene>
    <name evidence="8" type="ORF">C1645_742610</name>
</gene>
<dbReference type="GO" id="GO:0042795">
    <property type="term" value="P:snRNA transcription by RNA polymerase II"/>
    <property type="evidence" value="ECO:0007669"/>
    <property type="project" value="TreeGrafter"/>
</dbReference>
<feature type="region of interest" description="Disordered" evidence="5">
    <location>
        <begin position="1"/>
        <end position="39"/>
    </location>
</feature>
<dbReference type="CDD" id="cd00167">
    <property type="entry name" value="SANT"/>
    <property type="match status" value="3"/>
</dbReference>
<dbReference type="EMBL" id="QKYT01000519">
    <property type="protein sequence ID" value="RIA84062.1"/>
    <property type="molecule type" value="Genomic_DNA"/>
</dbReference>
<dbReference type="OrthoDB" id="2143914at2759"/>
<keyword evidence="2" id="KW-0238">DNA-binding</keyword>
<keyword evidence="1" id="KW-0805">Transcription regulation</keyword>
<organism evidence="8 9">
    <name type="scientific">Glomus cerebriforme</name>
    <dbReference type="NCBI Taxonomy" id="658196"/>
    <lineage>
        <taxon>Eukaryota</taxon>
        <taxon>Fungi</taxon>
        <taxon>Fungi incertae sedis</taxon>
        <taxon>Mucoromycota</taxon>
        <taxon>Glomeromycotina</taxon>
        <taxon>Glomeromycetes</taxon>
        <taxon>Glomerales</taxon>
        <taxon>Glomeraceae</taxon>
        <taxon>Glomus</taxon>
    </lineage>
</organism>
<evidence type="ECO:0000256" key="5">
    <source>
        <dbReference type="SAM" id="MobiDB-lite"/>
    </source>
</evidence>
<accession>A0A397SET6</accession>
<evidence type="ECO:0000313" key="8">
    <source>
        <dbReference type="EMBL" id="RIA84062.1"/>
    </source>
</evidence>
<feature type="domain" description="HTH myb-type" evidence="7">
    <location>
        <begin position="332"/>
        <end position="378"/>
    </location>
</feature>
<comment type="caution">
    <text evidence="8">The sequence shown here is derived from an EMBL/GenBank/DDBJ whole genome shotgun (WGS) entry which is preliminary data.</text>
</comment>
<feature type="domain" description="Myb-like" evidence="6">
    <location>
        <begin position="332"/>
        <end position="374"/>
    </location>
</feature>
<dbReference type="GO" id="GO:0000978">
    <property type="term" value="F:RNA polymerase II cis-regulatory region sequence-specific DNA binding"/>
    <property type="evidence" value="ECO:0007669"/>
    <property type="project" value="TreeGrafter"/>
</dbReference>
<feature type="domain" description="Myb-like" evidence="6">
    <location>
        <begin position="286"/>
        <end position="331"/>
    </location>
</feature>
<sequence>MQQELNEPTRQYKRLNSYDDENNNNIGDEKPSSYQIPKNLEPGYIDLVQESSDVNQNFRNSSTKLSPKSLYDTNSSYRYSRSTDQKLIDAIDEHGENWEYISEKFYNCEIAPEELKNIWHERKSYLKAKKLNVQQNKVYPFWTTKEMLKLSDAVKTCGEDWKKISIEWFNGQRSSFSLENKWQKIDKKKYDQKLKQTDYRYGKNWEPVSHDKSSNLLPKWENLNEKYQNKSGVEKTSDRGQQKKIMDKGQFAREFGRELKFQWSNIVNLFGQPVTSIEIYFSQLDSSWTKEENSTLFAAIKEFGTKDWEKTLELLPGKSLKNIQERCSNVLWEPQEVEAFDKAFEQYGSKWDKISGLIGTRSPGQCWSYWRTTTGYDISESNVKSGMLSSNDYMKLKNVLIRLFFIVTGGNQHANVFIQFPDKEISQMSFVRYDTKDDFISEKMSD</sequence>
<evidence type="ECO:0000313" key="9">
    <source>
        <dbReference type="Proteomes" id="UP000265703"/>
    </source>
</evidence>
<feature type="domain" description="Myb-like" evidence="6">
    <location>
        <begin position="142"/>
        <end position="186"/>
    </location>
</feature>
<evidence type="ECO:0000259" key="6">
    <source>
        <dbReference type="PROSITE" id="PS50090"/>
    </source>
</evidence>
<keyword evidence="9" id="KW-1185">Reference proteome</keyword>
<reference evidence="8 9" key="1">
    <citation type="submission" date="2018-06" db="EMBL/GenBank/DDBJ databases">
        <title>Comparative genomics reveals the genomic features of Rhizophagus irregularis, R. cerebriforme, R. diaphanum and Gigaspora rosea, and their symbiotic lifestyle signature.</title>
        <authorList>
            <person name="Morin E."/>
            <person name="San Clemente H."/>
            <person name="Chen E.C.H."/>
            <person name="De La Providencia I."/>
            <person name="Hainaut M."/>
            <person name="Kuo A."/>
            <person name="Kohler A."/>
            <person name="Murat C."/>
            <person name="Tang N."/>
            <person name="Roy S."/>
            <person name="Loubradou J."/>
            <person name="Henrissat B."/>
            <person name="Grigoriev I.V."/>
            <person name="Corradi N."/>
            <person name="Roux C."/>
            <person name="Martin F.M."/>
        </authorList>
    </citation>
    <scope>NUCLEOTIDE SEQUENCE [LARGE SCALE GENOMIC DNA]</scope>
    <source>
        <strain evidence="8 9">DAOM 227022</strain>
    </source>
</reference>
<evidence type="ECO:0000259" key="7">
    <source>
        <dbReference type="PROSITE" id="PS51294"/>
    </source>
</evidence>
<dbReference type="Pfam" id="PF13921">
    <property type="entry name" value="Myb_DNA-bind_6"/>
    <property type="match status" value="1"/>
</dbReference>
<keyword evidence="4" id="KW-0539">Nucleus</keyword>
<name>A0A397SET6_9GLOM</name>
<dbReference type="InterPro" id="IPR001005">
    <property type="entry name" value="SANT/Myb"/>
</dbReference>
<evidence type="ECO:0000256" key="3">
    <source>
        <dbReference type="ARBA" id="ARBA00023163"/>
    </source>
</evidence>
<dbReference type="PROSITE" id="PS51294">
    <property type="entry name" value="HTH_MYB"/>
    <property type="match status" value="1"/>
</dbReference>
<dbReference type="GO" id="GO:0019185">
    <property type="term" value="C:snRNA-activating protein complex"/>
    <property type="evidence" value="ECO:0007669"/>
    <property type="project" value="TreeGrafter"/>
</dbReference>
<dbReference type="PANTHER" id="PTHR46621">
    <property type="entry name" value="SNRNA-ACTIVATING PROTEIN COMPLEX SUBUNIT 4"/>
    <property type="match status" value="1"/>
</dbReference>
<dbReference type="PANTHER" id="PTHR46621:SF1">
    <property type="entry name" value="SNRNA-ACTIVATING PROTEIN COMPLEX SUBUNIT 4"/>
    <property type="match status" value="1"/>
</dbReference>
<dbReference type="Gene3D" id="1.10.10.60">
    <property type="entry name" value="Homeodomain-like"/>
    <property type="match status" value="3"/>
</dbReference>
<dbReference type="SMART" id="SM00717">
    <property type="entry name" value="SANT"/>
    <property type="match status" value="3"/>
</dbReference>
<evidence type="ECO:0000256" key="1">
    <source>
        <dbReference type="ARBA" id="ARBA00023015"/>
    </source>
</evidence>
<dbReference type="STRING" id="658196.A0A397SET6"/>
<evidence type="ECO:0000256" key="2">
    <source>
        <dbReference type="ARBA" id="ARBA00023125"/>
    </source>
</evidence>
<evidence type="ECO:0008006" key="10">
    <source>
        <dbReference type="Google" id="ProtNLM"/>
    </source>
</evidence>
<dbReference type="Proteomes" id="UP000265703">
    <property type="component" value="Unassembled WGS sequence"/>
</dbReference>
<dbReference type="InterPro" id="IPR017930">
    <property type="entry name" value="Myb_dom"/>
</dbReference>
<dbReference type="InterPro" id="IPR009057">
    <property type="entry name" value="Homeodomain-like_sf"/>
</dbReference>
<dbReference type="Pfam" id="PF00249">
    <property type="entry name" value="Myb_DNA-binding"/>
    <property type="match status" value="2"/>
</dbReference>